<organism evidence="2 3">
    <name type="scientific">Yersinia phage fHe-Yen9-01</name>
    <dbReference type="NCBI Taxonomy" id="1965363"/>
    <lineage>
        <taxon>Viruses</taxon>
        <taxon>Duplodnaviria</taxon>
        <taxon>Heunggongvirae</taxon>
        <taxon>Uroviricota</taxon>
        <taxon>Caudoviricetes</taxon>
        <taxon>Pantevenvirales</taxon>
        <taxon>Straboviridae</taxon>
        <taxon>Tevenvirinae</taxon>
        <taxon>Tegunavirus</taxon>
        <taxon>Tegunavirus fheyen901</taxon>
    </lineage>
</organism>
<name>A0A1V0DY18_9CAUD</name>
<keyword evidence="3" id="KW-1185">Reference proteome</keyword>
<proteinExistence type="predicted"/>
<protein>
    <submittedName>
        <fullName evidence="2">Uncharacterized protein</fullName>
    </submittedName>
</protein>
<evidence type="ECO:0000313" key="2">
    <source>
        <dbReference type="EMBL" id="ARB06054.1"/>
    </source>
</evidence>
<sequence length="49" mass="5609">MKLLKILMIAVWSLVFFVSLNNPTMSMTVTVFALVSSLLFIKSLFRKTK</sequence>
<accession>A0A1V0DY18</accession>
<gene>
    <name evidence="2" type="ORF">fHeYen901_281</name>
</gene>
<evidence type="ECO:0000313" key="3">
    <source>
        <dbReference type="Proteomes" id="UP000222840"/>
    </source>
</evidence>
<dbReference type="EMBL" id="KY593455">
    <property type="protein sequence ID" value="ARB06054.1"/>
    <property type="molecule type" value="Genomic_DNA"/>
</dbReference>
<dbReference type="Proteomes" id="UP000222840">
    <property type="component" value="Segment"/>
</dbReference>
<keyword evidence="1" id="KW-1133">Transmembrane helix</keyword>
<keyword evidence="1" id="KW-0812">Transmembrane</keyword>
<feature type="transmembrane region" description="Helical" evidence="1">
    <location>
        <begin position="27"/>
        <end position="45"/>
    </location>
</feature>
<reference evidence="2 3" key="1">
    <citation type="submission" date="2017-02" db="EMBL/GenBank/DDBJ databases">
        <title>Characterization and complete genome sequence of Yersinia bacteriophage, fHe-Yen9-01.</title>
        <authorList>
            <person name="Jun J.W."/>
            <person name="Wicklund A."/>
            <person name="Skurnik M."/>
        </authorList>
    </citation>
    <scope>NUCLEOTIDE SEQUENCE [LARGE SCALE GENOMIC DNA]</scope>
</reference>
<evidence type="ECO:0000256" key="1">
    <source>
        <dbReference type="SAM" id="Phobius"/>
    </source>
</evidence>
<keyword evidence="1" id="KW-0472">Membrane</keyword>